<keyword evidence="13" id="KW-1185">Reference proteome</keyword>
<organism evidence="12 13">
    <name type="scientific">Desulfosalsimonas propionicica</name>
    <dbReference type="NCBI Taxonomy" id="332175"/>
    <lineage>
        <taxon>Bacteria</taxon>
        <taxon>Pseudomonadati</taxon>
        <taxon>Thermodesulfobacteriota</taxon>
        <taxon>Desulfobacteria</taxon>
        <taxon>Desulfobacterales</taxon>
        <taxon>Desulfosalsimonadaceae</taxon>
        <taxon>Desulfosalsimonas</taxon>
    </lineage>
</organism>
<evidence type="ECO:0000259" key="11">
    <source>
        <dbReference type="Pfam" id="PF20259"/>
    </source>
</evidence>
<feature type="site" description="Interaction with tRNA" evidence="9">
    <location>
        <position position="340"/>
    </location>
</feature>
<dbReference type="Pfam" id="PF20258">
    <property type="entry name" value="tRNA_Me_trans_C"/>
    <property type="match status" value="1"/>
</dbReference>
<feature type="domain" description="tRNA-specific 2-thiouridylase MnmA-like C-terminal" evidence="10">
    <location>
        <begin position="283"/>
        <end position="356"/>
    </location>
</feature>
<evidence type="ECO:0000256" key="5">
    <source>
        <dbReference type="ARBA" id="ARBA00022840"/>
    </source>
</evidence>
<dbReference type="EMBL" id="JACDUS010000004">
    <property type="protein sequence ID" value="MBA2881649.1"/>
    <property type="molecule type" value="Genomic_DNA"/>
</dbReference>
<protein>
    <recommendedName>
        <fullName evidence="9">tRNA-specific 2-thiouridylase MnmA</fullName>
        <ecNumber evidence="9">2.8.1.13</ecNumber>
    </recommendedName>
</protein>
<dbReference type="GO" id="GO:0005737">
    <property type="term" value="C:cytoplasm"/>
    <property type="evidence" value="ECO:0007669"/>
    <property type="project" value="UniProtKB-SubCell"/>
</dbReference>
<reference evidence="12 13" key="1">
    <citation type="submission" date="2020-07" db="EMBL/GenBank/DDBJ databases">
        <title>Genomic Encyclopedia of Type Strains, Phase IV (KMG-IV): sequencing the most valuable type-strain genomes for metagenomic binning, comparative biology and taxonomic classification.</title>
        <authorList>
            <person name="Goeker M."/>
        </authorList>
    </citation>
    <scope>NUCLEOTIDE SEQUENCE [LARGE SCALE GENOMIC DNA]</scope>
    <source>
        <strain evidence="12 13">DSM 17721</strain>
    </source>
</reference>
<dbReference type="Gene3D" id="2.40.30.10">
    <property type="entry name" value="Translation factors"/>
    <property type="match status" value="1"/>
</dbReference>
<dbReference type="NCBIfam" id="TIGR00420">
    <property type="entry name" value="trmU"/>
    <property type="match status" value="1"/>
</dbReference>
<feature type="region of interest" description="Interaction with tRNA" evidence="9">
    <location>
        <begin position="152"/>
        <end position="154"/>
    </location>
</feature>
<feature type="binding site" evidence="9">
    <location>
        <begin position="6"/>
        <end position="13"/>
    </location>
    <ligand>
        <name>ATP</name>
        <dbReference type="ChEBI" id="CHEBI:30616"/>
    </ligand>
</feature>
<accession>A0A7W0C9P0</accession>
<dbReference type="HAMAP" id="MF_00144">
    <property type="entry name" value="tRNA_thiouridyl_MnmA"/>
    <property type="match status" value="1"/>
</dbReference>
<evidence type="ECO:0000256" key="2">
    <source>
        <dbReference type="ARBA" id="ARBA00022679"/>
    </source>
</evidence>
<evidence type="ECO:0000256" key="9">
    <source>
        <dbReference type="HAMAP-Rule" id="MF_00144"/>
    </source>
</evidence>
<dbReference type="InterPro" id="IPR014729">
    <property type="entry name" value="Rossmann-like_a/b/a_fold"/>
</dbReference>
<evidence type="ECO:0000259" key="10">
    <source>
        <dbReference type="Pfam" id="PF20258"/>
    </source>
</evidence>
<dbReference type="InterPro" id="IPR023382">
    <property type="entry name" value="MnmA-like_central_sf"/>
</dbReference>
<dbReference type="InterPro" id="IPR046885">
    <property type="entry name" value="MnmA-like_C"/>
</dbReference>
<dbReference type="GO" id="GO:0000049">
    <property type="term" value="F:tRNA binding"/>
    <property type="evidence" value="ECO:0007669"/>
    <property type="project" value="UniProtKB-KW"/>
</dbReference>
<keyword evidence="2 9" id="KW-0808">Transferase</keyword>
<dbReference type="RefSeq" id="WP_181551288.1">
    <property type="nucleotide sequence ID" value="NZ_JACDUS010000004.1"/>
</dbReference>
<dbReference type="PANTHER" id="PTHR11933">
    <property type="entry name" value="TRNA 5-METHYLAMINOMETHYL-2-THIOURIDYLATE -METHYLTRANSFERASE"/>
    <property type="match status" value="1"/>
</dbReference>
<keyword evidence="4 9" id="KW-0547">Nucleotide-binding</keyword>
<dbReference type="GO" id="GO:0103016">
    <property type="term" value="F:tRNA-uridine 2-sulfurtransferase activity"/>
    <property type="evidence" value="ECO:0007669"/>
    <property type="project" value="UniProtKB-EC"/>
</dbReference>
<keyword evidence="3 9" id="KW-0819">tRNA processing</keyword>
<feature type="binding site" evidence="9">
    <location>
        <position position="32"/>
    </location>
    <ligand>
        <name>ATP</name>
        <dbReference type="ChEBI" id="CHEBI:30616"/>
    </ligand>
</feature>
<comment type="function">
    <text evidence="9">Catalyzes the 2-thiolation of uridine at the wobble position (U34) of tRNA, leading to the formation of s(2)U34.</text>
</comment>
<evidence type="ECO:0000313" key="12">
    <source>
        <dbReference type="EMBL" id="MBA2881649.1"/>
    </source>
</evidence>
<keyword evidence="5 9" id="KW-0067">ATP-binding</keyword>
<dbReference type="EC" id="2.8.1.13" evidence="9"/>
<proteinExistence type="inferred from homology"/>
<dbReference type="Proteomes" id="UP000525298">
    <property type="component" value="Unassembled WGS sequence"/>
</dbReference>
<evidence type="ECO:0000256" key="6">
    <source>
        <dbReference type="ARBA" id="ARBA00022884"/>
    </source>
</evidence>
<keyword evidence="9" id="KW-0963">Cytoplasm</keyword>
<gene>
    <name evidence="9" type="primary">mnmA</name>
    <name evidence="12" type="ORF">HNR65_001976</name>
</gene>
<evidence type="ECO:0000256" key="7">
    <source>
        <dbReference type="ARBA" id="ARBA00023157"/>
    </source>
</evidence>
<dbReference type="InterPro" id="IPR004506">
    <property type="entry name" value="MnmA-like"/>
</dbReference>
<comment type="caution">
    <text evidence="9">Lacks conserved residue(s) required for the propagation of feature annotation.</text>
</comment>
<dbReference type="GO" id="GO:0002143">
    <property type="term" value="P:tRNA wobble position uridine thiolation"/>
    <property type="evidence" value="ECO:0007669"/>
    <property type="project" value="TreeGrafter"/>
</dbReference>
<evidence type="ECO:0000256" key="4">
    <source>
        <dbReference type="ARBA" id="ARBA00022741"/>
    </source>
</evidence>
<evidence type="ECO:0000256" key="3">
    <source>
        <dbReference type="ARBA" id="ARBA00022694"/>
    </source>
</evidence>
<comment type="similarity">
    <text evidence="9">Belongs to the MnmA/TRMU family.</text>
</comment>
<feature type="active site" description="Nucleophile" evidence="9">
    <location>
        <position position="106"/>
    </location>
</feature>
<feature type="site" description="Interaction with tRNA" evidence="9">
    <location>
        <position position="131"/>
    </location>
</feature>
<dbReference type="Gene3D" id="3.40.50.620">
    <property type="entry name" value="HUPs"/>
    <property type="match status" value="1"/>
</dbReference>
<dbReference type="FunFam" id="2.30.30.280:FF:000001">
    <property type="entry name" value="tRNA-specific 2-thiouridylase MnmA"/>
    <property type="match status" value="1"/>
</dbReference>
<keyword evidence="1 9" id="KW-0820">tRNA-binding</keyword>
<feature type="binding site" evidence="9">
    <location>
        <position position="130"/>
    </location>
    <ligand>
        <name>ATP</name>
        <dbReference type="ChEBI" id="CHEBI:30616"/>
    </ligand>
</feature>
<dbReference type="AlphaFoldDB" id="A0A7W0C9P0"/>
<comment type="caution">
    <text evidence="12">The sequence shown here is derived from an EMBL/GenBank/DDBJ whole genome shotgun (WGS) entry which is preliminary data.</text>
</comment>
<dbReference type="InterPro" id="IPR046884">
    <property type="entry name" value="MnmA-like_central"/>
</dbReference>
<evidence type="ECO:0000256" key="8">
    <source>
        <dbReference type="ARBA" id="ARBA00051542"/>
    </source>
</evidence>
<comment type="subcellular location">
    <subcellularLocation>
        <location evidence="9">Cytoplasm</location>
    </subcellularLocation>
</comment>
<sequence length="359" mass="40619">MTIAVAVSGGIDSLVAAHLVKKEHGSVFGIHFQTGYEEKQHLHTDNSPASGSRGRENYASRLQALMGSLDIPLKIIDCRREFENRIVDYFLRSYASGRTPNPCVRCNRDIKFGIALKTAARMGATHLATGHYARIRNTSDQCKLLQGRDRQKDQSYFLSMLRPHQLSCALFPLGEMNKDQVREIARQNGLQPLSGRESQDICFVRNRHYADFLESKKGRIFPPGPIVDTQNKRIGTHKGLHRYTIGQRRGIDCPAQSPYYVIDIDPAANRLVVGYKNSLYKETCFIQQVNWLVSKPHGPIEVRARIRYRHAGAEAELYPLENNRAEMRFQNPQKAITPGQAAVCYRNERVVAAGWIEGK</sequence>
<keyword evidence="6 9" id="KW-0694">RNA-binding</keyword>
<evidence type="ECO:0000256" key="1">
    <source>
        <dbReference type="ARBA" id="ARBA00022555"/>
    </source>
</evidence>
<feature type="active site" description="Cysteine persulfide intermediate" evidence="9">
    <location>
        <position position="202"/>
    </location>
</feature>
<dbReference type="NCBIfam" id="NF001138">
    <property type="entry name" value="PRK00143.1"/>
    <property type="match status" value="1"/>
</dbReference>
<evidence type="ECO:0000313" key="13">
    <source>
        <dbReference type="Proteomes" id="UP000525298"/>
    </source>
</evidence>
<dbReference type="CDD" id="cd01998">
    <property type="entry name" value="MnmA_TRMU-like"/>
    <property type="match status" value="1"/>
</dbReference>
<dbReference type="SUPFAM" id="SSF52402">
    <property type="entry name" value="Adenine nucleotide alpha hydrolases-like"/>
    <property type="match status" value="1"/>
</dbReference>
<dbReference type="GO" id="GO:0005524">
    <property type="term" value="F:ATP binding"/>
    <property type="evidence" value="ECO:0007669"/>
    <property type="project" value="UniProtKB-KW"/>
</dbReference>
<feature type="domain" description="tRNA-specific 2-thiouridylase MnmA-like central" evidence="11">
    <location>
        <begin position="216"/>
        <end position="274"/>
    </location>
</feature>
<name>A0A7W0C9P0_9BACT</name>
<dbReference type="Gene3D" id="2.30.30.280">
    <property type="entry name" value="Adenine nucleotide alpha hydrolases-like domains"/>
    <property type="match status" value="1"/>
</dbReference>
<dbReference type="Pfam" id="PF03054">
    <property type="entry name" value="tRNA_Me_trans"/>
    <property type="match status" value="1"/>
</dbReference>
<dbReference type="PANTHER" id="PTHR11933:SF5">
    <property type="entry name" value="MITOCHONDRIAL TRNA-SPECIFIC 2-THIOURIDYLASE 1"/>
    <property type="match status" value="1"/>
</dbReference>
<comment type="catalytic activity">
    <reaction evidence="8 9">
        <text>S-sulfanyl-L-cysteinyl-[protein] + uridine(34) in tRNA + AH2 + ATP = 2-thiouridine(34) in tRNA + L-cysteinyl-[protein] + A + AMP + diphosphate + H(+)</text>
        <dbReference type="Rhea" id="RHEA:47032"/>
        <dbReference type="Rhea" id="RHEA-COMP:10131"/>
        <dbReference type="Rhea" id="RHEA-COMP:11726"/>
        <dbReference type="Rhea" id="RHEA-COMP:11727"/>
        <dbReference type="Rhea" id="RHEA-COMP:11728"/>
        <dbReference type="ChEBI" id="CHEBI:13193"/>
        <dbReference type="ChEBI" id="CHEBI:15378"/>
        <dbReference type="ChEBI" id="CHEBI:17499"/>
        <dbReference type="ChEBI" id="CHEBI:29950"/>
        <dbReference type="ChEBI" id="CHEBI:30616"/>
        <dbReference type="ChEBI" id="CHEBI:33019"/>
        <dbReference type="ChEBI" id="CHEBI:61963"/>
        <dbReference type="ChEBI" id="CHEBI:65315"/>
        <dbReference type="ChEBI" id="CHEBI:87170"/>
        <dbReference type="ChEBI" id="CHEBI:456215"/>
        <dbReference type="EC" id="2.8.1.13"/>
    </reaction>
</comment>
<feature type="region of interest" description="Interaction with tRNA" evidence="9">
    <location>
        <begin position="307"/>
        <end position="308"/>
    </location>
</feature>
<dbReference type="Pfam" id="PF20259">
    <property type="entry name" value="tRNA_Me_trans_M"/>
    <property type="match status" value="1"/>
</dbReference>
<keyword evidence="7" id="KW-1015">Disulfide bond</keyword>